<dbReference type="AlphaFoldDB" id="A0AAN8EIK4"/>
<organism evidence="1 2">
    <name type="scientific">Knufia fluminis</name>
    <dbReference type="NCBI Taxonomy" id="191047"/>
    <lineage>
        <taxon>Eukaryota</taxon>
        <taxon>Fungi</taxon>
        <taxon>Dikarya</taxon>
        <taxon>Ascomycota</taxon>
        <taxon>Pezizomycotina</taxon>
        <taxon>Eurotiomycetes</taxon>
        <taxon>Chaetothyriomycetidae</taxon>
        <taxon>Chaetothyriales</taxon>
        <taxon>Trichomeriaceae</taxon>
        <taxon>Knufia</taxon>
    </lineage>
</organism>
<evidence type="ECO:0000313" key="1">
    <source>
        <dbReference type="EMBL" id="KAK5956343.1"/>
    </source>
</evidence>
<comment type="caution">
    <text evidence="1">The sequence shown here is derived from an EMBL/GenBank/DDBJ whole genome shotgun (WGS) entry which is preliminary data.</text>
</comment>
<accession>A0AAN8EIK4</accession>
<gene>
    <name evidence="1" type="ORF">OHC33_002920</name>
</gene>
<proteinExistence type="predicted"/>
<dbReference type="Proteomes" id="UP001316803">
    <property type="component" value="Unassembled WGS sequence"/>
</dbReference>
<dbReference type="EMBL" id="JAKLMC020000005">
    <property type="protein sequence ID" value="KAK5956343.1"/>
    <property type="molecule type" value="Genomic_DNA"/>
</dbReference>
<evidence type="ECO:0000313" key="2">
    <source>
        <dbReference type="Proteomes" id="UP001316803"/>
    </source>
</evidence>
<reference evidence="1 2" key="1">
    <citation type="submission" date="2022-12" db="EMBL/GenBank/DDBJ databases">
        <title>Genomic features and morphological characterization of a novel Knufia sp. strain isolated from spacecraft assembly facility.</title>
        <authorList>
            <person name="Teixeira M."/>
            <person name="Chander A.M."/>
            <person name="Stajich J.E."/>
            <person name="Venkateswaran K."/>
        </authorList>
    </citation>
    <scope>NUCLEOTIDE SEQUENCE [LARGE SCALE GENOMIC DNA]</scope>
    <source>
        <strain evidence="1 2">FJI-L2-BK-P2</strain>
    </source>
</reference>
<sequence>MAATSSRTSLLLALPAELRLMILESVFTNLTYWHSDGWGREKSQECFNNLKSSIGALWTCHHLRNEAMPLLAKNLAVTIHRSQDIKRVPLLIRHNAMNIKTELYPHASIDGSTSWTPENYLKVVGPYFPRLQSIACENMEMMAVQAGDNSDLLGCLSGEYDGKIVANKLGYDNIVCGPPTGVPTELQLPFTIEIAVDVNSLRNIYASELLAAARLITMLIVSRAYCSTHTMRRSSNVE</sequence>
<name>A0AAN8EIK4_9EURO</name>
<keyword evidence="2" id="KW-1185">Reference proteome</keyword>
<protein>
    <submittedName>
        <fullName evidence="1">Uncharacterized protein</fullName>
    </submittedName>
</protein>